<accession>A0ABP0EY13</accession>
<evidence type="ECO:0000256" key="1">
    <source>
        <dbReference type="SAM" id="Phobius"/>
    </source>
</evidence>
<dbReference type="Proteomes" id="UP001642483">
    <property type="component" value="Unassembled WGS sequence"/>
</dbReference>
<sequence length="105" mass="12103">MARLYSVKAASRRWPVHVFYNVVDMALINSWIIYKRVCQRKISRREYIQKIAEELTGSVEAITRKRPAEGGCGPSTTITNPVVKQRVTCATIKVQKSYHRKVPRL</sequence>
<evidence type="ECO:0000313" key="3">
    <source>
        <dbReference type="Proteomes" id="UP001642483"/>
    </source>
</evidence>
<protein>
    <recommendedName>
        <fullName evidence="4">PiggyBac transposable element-derived protein domain-containing protein</fullName>
    </recommendedName>
</protein>
<keyword evidence="1" id="KW-0472">Membrane</keyword>
<feature type="transmembrane region" description="Helical" evidence="1">
    <location>
        <begin position="14"/>
        <end position="34"/>
    </location>
</feature>
<organism evidence="2 3">
    <name type="scientific">Clavelina lepadiformis</name>
    <name type="common">Light-bulb sea squirt</name>
    <name type="synonym">Ascidia lepadiformis</name>
    <dbReference type="NCBI Taxonomy" id="159417"/>
    <lineage>
        <taxon>Eukaryota</taxon>
        <taxon>Metazoa</taxon>
        <taxon>Chordata</taxon>
        <taxon>Tunicata</taxon>
        <taxon>Ascidiacea</taxon>
        <taxon>Aplousobranchia</taxon>
        <taxon>Clavelinidae</taxon>
        <taxon>Clavelina</taxon>
    </lineage>
</organism>
<keyword evidence="3" id="KW-1185">Reference proteome</keyword>
<keyword evidence="1" id="KW-1133">Transmembrane helix</keyword>
<proteinExistence type="predicted"/>
<evidence type="ECO:0008006" key="4">
    <source>
        <dbReference type="Google" id="ProtNLM"/>
    </source>
</evidence>
<evidence type="ECO:0000313" key="2">
    <source>
        <dbReference type="EMBL" id="CAK8672356.1"/>
    </source>
</evidence>
<name>A0ABP0EY13_CLALP</name>
<comment type="caution">
    <text evidence="2">The sequence shown here is derived from an EMBL/GenBank/DDBJ whole genome shotgun (WGS) entry which is preliminary data.</text>
</comment>
<gene>
    <name evidence="2" type="ORF">CVLEPA_LOCUS1311</name>
</gene>
<keyword evidence="1" id="KW-0812">Transmembrane</keyword>
<dbReference type="EMBL" id="CAWYQH010000001">
    <property type="protein sequence ID" value="CAK8672356.1"/>
    <property type="molecule type" value="Genomic_DNA"/>
</dbReference>
<reference evidence="2 3" key="1">
    <citation type="submission" date="2024-02" db="EMBL/GenBank/DDBJ databases">
        <authorList>
            <person name="Daric V."/>
            <person name="Darras S."/>
        </authorList>
    </citation>
    <scope>NUCLEOTIDE SEQUENCE [LARGE SCALE GENOMIC DNA]</scope>
</reference>